<sequence length="114" mass="12449">MCGFAPGNQFFLGLGNGYSLMPLKSHFIRFGRTVVAFGKENDLPRIADSSGKRNELHVKGLNYLYPSARSVFFRGLAEAGFDSVKVGAIKGLLNDVFPAQLIITIFGPSTDYQT</sequence>
<proteinExistence type="predicted"/>
<comment type="caution">
    <text evidence="1">The sequence shown here is derived from an EMBL/GenBank/DDBJ whole genome shotgun (WGS) entry which is preliminary data.</text>
</comment>
<protein>
    <submittedName>
        <fullName evidence="1">Uncharacterized protein</fullName>
    </submittedName>
</protein>
<evidence type="ECO:0000313" key="1">
    <source>
        <dbReference type="EMBL" id="MBI4209996.1"/>
    </source>
</evidence>
<reference evidence="1" key="1">
    <citation type="submission" date="2020-07" db="EMBL/GenBank/DDBJ databases">
        <title>Huge and variable diversity of episymbiotic CPR bacteria and DPANN archaea in groundwater ecosystems.</title>
        <authorList>
            <person name="He C.Y."/>
            <person name="Keren R."/>
            <person name="Whittaker M."/>
            <person name="Farag I.F."/>
            <person name="Doudna J."/>
            <person name="Cate J.H.D."/>
            <person name="Banfield J.F."/>
        </authorList>
    </citation>
    <scope>NUCLEOTIDE SEQUENCE</scope>
    <source>
        <strain evidence="1">NC_groundwater_1296_Ag_S-0.2um_52_80</strain>
    </source>
</reference>
<name>A0A8T3YL09_9ARCH</name>
<evidence type="ECO:0000313" key="2">
    <source>
        <dbReference type="Proteomes" id="UP000732298"/>
    </source>
</evidence>
<gene>
    <name evidence="1" type="ORF">HY544_00620</name>
</gene>
<dbReference type="Proteomes" id="UP000732298">
    <property type="component" value="Unassembled WGS sequence"/>
</dbReference>
<dbReference type="AlphaFoldDB" id="A0A8T3YL09"/>
<accession>A0A8T3YL09</accession>
<organism evidence="1 2">
    <name type="scientific">Candidatus Iainarchaeum sp</name>
    <dbReference type="NCBI Taxonomy" id="3101447"/>
    <lineage>
        <taxon>Archaea</taxon>
        <taxon>Candidatus Iainarchaeota</taxon>
        <taxon>Candidatus Iainarchaeia</taxon>
        <taxon>Candidatus Iainarchaeales</taxon>
        <taxon>Candidatus Iainarchaeaceae</taxon>
        <taxon>Candidatus Iainarchaeum</taxon>
    </lineage>
</organism>
<dbReference type="EMBL" id="JACQPB010000005">
    <property type="protein sequence ID" value="MBI4209996.1"/>
    <property type="molecule type" value="Genomic_DNA"/>
</dbReference>